<dbReference type="Proteomes" id="UP000186817">
    <property type="component" value="Unassembled WGS sequence"/>
</dbReference>
<dbReference type="EMBL" id="LSRX01000634">
    <property type="protein sequence ID" value="OLP92149.1"/>
    <property type="molecule type" value="Genomic_DNA"/>
</dbReference>
<evidence type="ECO:0000313" key="2">
    <source>
        <dbReference type="Proteomes" id="UP000186817"/>
    </source>
</evidence>
<proteinExistence type="predicted"/>
<protein>
    <submittedName>
        <fullName evidence="1">Uncharacterized protein</fullName>
    </submittedName>
</protein>
<reference evidence="1 2" key="1">
    <citation type="submission" date="2016-02" db="EMBL/GenBank/DDBJ databases">
        <title>Genome analysis of coral dinoflagellate symbionts highlights evolutionary adaptations to a symbiotic lifestyle.</title>
        <authorList>
            <person name="Aranda M."/>
            <person name="Li Y."/>
            <person name="Liew Y.J."/>
            <person name="Baumgarten S."/>
            <person name="Simakov O."/>
            <person name="Wilson M."/>
            <person name="Piel J."/>
            <person name="Ashoor H."/>
            <person name="Bougouffa S."/>
            <person name="Bajic V.B."/>
            <person name="Ryu T."/>
            <person name="Ravasi T."/>
            <person name="Bayer T."/>
            <person name="Micklem G."/>
            <person name="Kim H."/>
            <person name="Bhak J."/>
            <person name="Lajeunesse T.C."/>
            <person name="Voolstra C.R."/>
        </authorList>
    </citation>
    <scope>NUCLEOTIDE SEQUENCE [LARGE SCALE GENOMIC DNA]</scope>
    <source>
        <strain evidence="1 2">CCMP2467</strain>
    </source>
</reference>
<name>A0A1Q9DAK7_SYMMI</name>
<accession>A0A1Q9DAK7</accession>
<evidence type="ECO:0000313" key="1">
    <source>
        <dbReference type="EMBL" id="OLP92149.1"/>
    </source>
</evidence>
<sequence length="375" mass="40556">MGNGFSDEDLPCLVPVGDLSARVAVHMAQVAVQQEVALQDLVEVLRQKCEMVIHQGLVVGPQDLAERMHSLAARPASLGKLLALMWEVQMAVLAVLKAWMWEVQMAGLEVQTALWEVQMALLEALMVLKAVVPLVLEACLVLVAALSVQEVALLVREVVLQVRVAGWQVLITLVLLVRVVGRLVQAVGLQDQAEAQLDPTVCTLLVDRLQVLAAGLPVPVVVLQGLAVDQRVQVVDQRVLLVLAVCGLLVLGVLQRPTHSVLVLVPFQDLMVVDLLVRVADHMAPPVLEVLQHLVLSLALLQRLVLSLALLARVVDRMGLPVLEVLQPLVLSSAPLARVVDRMGPLVLEVLQPLVLSLAPLAQVVDRMGLLVLQV</sequence>
<keyword evidence="2" id="KW-1185">Reference proteome</keyword>
<dbReference type="AlphaFoldDB" id="A0A1Q9DAK7"/>
<organism evidence="1 2">
    <name type="scientific">Symbiodinium microadriaticum</name>
    <name type="common">Dinoflagellate</name>
    <name type="synonym">Zooxanthella microadriatica</name>
    <dbReference type="NCBI Taxonomy" id="2951"/>
    <lineage>
        <taxon>Eukaryota</taxon>
        <taxon>Sar</taxon>
        <taxon>Alveolata</taxon>
        <taxon>Dinophyceae</taxon>
        <taxon>Suessiales</taxon>
        <taxon>Symbiodiniaceae</taxon>
        <taxon>Symbiodinium</taxon>
    </lineage>
</organism>
<gene>
    <name evidence="1" type="ORF">AK812_SmicGene26074</name>
</gene>
<comment type="caution">
    <text evidence="1">The sequence shown here is derived from an EMBL/GenBank/DDBJ whole genome shotgun (WGS) entry which is preliminary data.</text>
</comment>
<dbReference type="OrthoDB" id="447112at2759"/>